<dbReference type="EMBL" id="CCYD01000610">
    <property type="protein sequence ID" value="CEG42197.1"/>
    <property type="molecule type" value="Genomic_DNA"/>
</dbReference>
<proteinExistence type="predicted"/>
<sequence length="62" mass="6843">MRFLKGVNALALTRKLRGADHLKASHRRTHIKDTLGLSNFTPANICSVDEANMAQSTPSPPW</sequence>
<reference evidence="2" key="1">
    <citation type="submission" date="2014-09" db="EMBL/GenBank/DDBJ databases">
        <authorList>
            <person name="Sharma Rahul"/>
            <person name="Thines Marco"/>
        </authorList>
    </citation>
    <scope>NUCLEOTIDE SEQUENCE [LARGE SCALE GENOMIC DNA]</scope>
</reference>
<protein>
    <submittedName>
        <fullName evidence="1">Uncharacterized protein</fullName>
    </submittedName>
</protein>
<name>A0A0P1ALL6_PLAHL</name>
<evidence type="ECO:0000313" key="1">
    <source>
        <dbReference type="EMBL" id="CEG42197.1"/>
    </source>
</evidence>
<dbReference type="GeneID" id="36407546"/>
<accession>A0A0P1ALL6</accession>
<evidence type="ECO:0000313" key="2">
    <source>
        <dbReference type="Proteomes" id="UP000054928"/>
    </source>
</evidence>
<organism evidence="1 2">
    <name type="scientific">Plasmopara halstedii</name>
    <name type="common">Downy mildew of sunflower</name>
    <dbReference type="NCBI Taxonomy" id="4781"/>
    <lineage>
        <taxon>Eukaryota</taxon>
        <taxon>Sar</taxon>
        <taxon>Stramenopiles</taxon>
        <taxon>Oomycota</taxon>
        <taxon>Peronosporomycetes</taxon>
        <taxon>Peronosporales</taxon>
        <taxon>Peronosporaceae</taxon>
        <taxon>Plasmopara</taxon>
    </lineage>
</organism>
<dbReference type="AlphaFoldDB" id="A0A0P1ALL6"/>
<dbReference type="Proteomes" id="UP000054928">
    <property type="component" value="Unassembled WGS sequence"/>
</dbReference>
<dbReference type="RefSeq" id="XP_024578566.1">
    <property type="nucleotide sequence ID" value="XM_024728051.1"/>
</dbReference>
<keyword evidence="2" id="KW-1185">Reference proteome</keyword>